<organism evidence="1 2">
    <name type="scientific">Hygrophoropsis aurantiaca</name>
    <dbReference type="NCBI Taxonomy" id="72124"/>
    <lineage>
        <taxon>Eukaryota</taxon>
        <taxon>Fungi</taxon>
        <taxon>Dikarya</taxon>
        <taxon>Basidiomycota</taxon>
        <taxon>Agaricomycotina</taxon>
        <taxon>Agaricomycetes</taxon>
        <taxon>Agaricomycetidae</taxon>
        <taxon>Boletales</taxon>
        <taxon>Coniophorineae</taxon>
        <taxon>Hygrophoropsidaceae</taxon>
        <taxon>Hygrophoropsis</taxon>
    </lineage>
</organism>
<accession>A0ACB7ZZ71</accession>
<proteinExistence type="predicted"/>
<reference evidence="1" key="1">
    <citation type="journal article" date="2021" name="New Phytol.">
        <title>Evolutionary innovations through gain and loss of genes in the ectomycorrhizal Boletales.</title>
        <authorList>
            <person name="Wu G."/>
            <person name="Miyauchi S."/>
            <person name="Morin E."/>
            <person name="Kuo A."/>
            <person name="Drula E."/>
            <person name="Varga T."/>
            <person name="Kohler A."/>
            <person name="Feng B."/>
            <person name="Cao Y."/>
            <person name="Lipzen A."/>
            <person name="Daum C."/>
            <person name="Hundley H."/>
            <person name="Pangilinan J."/>
            <person name="Johnson J."/>
            <person name="Barry K."/>
            <person name="LaButti K."/>
            <person name="Ng V."/>
            <person name="Ahrendt S."/>
            <person name="Min B."/>
            <person name="Choi I.G."/>
            <person name="Park H."/>
            <person name="Plett J.M."/>
            <person name="Magnuson J."/>
            <person name="Spatafora J.W."/>
            <person name="Nagy L.G."/>
            <person name="Henrissat B."/>
            <person name="Grigoriev I.V."/>
            <person name="Yang Z.L."/>
            <person name="Xu J."/>
            <person name="Martin F.M."/>
        </authorList>
    </citation>
    <scope>NUCLEOTIDE SEQUENCE</scope>
    <source>
        <strain evidence="1">ATCC 28755</strain>
    </source>
</reference>
<comment type="caution">
    <text evidence="1">The sequence shown here is derived from an EMBL/GenBank/DDBJ whole genome shotgun (WGS) entry which is preliminary data.</text>
</comment>
<evidence type="ECO:0000313" key="2">
    <source>
        <dbReference type="Proteomes" id="UP000790377"/>
    </source>
</evidence>
<dbReference type="Proteomes" id="UP000790377">
    <property type="component" value="Unassembled WGS sequence"/>
</dbReference>
<keyword evidence="2" id="KW-1185">Reference proteome</keyword>
<evidence type="ECO:0000313" key="1">
    <source>
        <dbReference type="EMBL" id="KAH7906335.1"/>
    </source>
</evidence>
<protein>
    <submittedName>
        <fullName evidence="1">D-isomer specific 2-hydroxyacid dehydrogenase</fullName>
    </submittedName>
</protein>
<name>A0ACB7ZZ71_9AGAM</name>
<dbReference type="EMBL" id="MU268034">
    <property type="protein sequence ID" value="KAH7906335.1"/>
    <property type="molecule type" value="Genomic_DNA"/>
</dbReference>
<gene>
    <name evidence="1" type="ORF">BJ138DRAFT_1162832</name>
</gene>
<sequence length="342" mass="36922">MLPRILLCNLRFTHEHLGKLFNGLAEAVAMDSPTRADFLAGFRPGGKYAGTVGVYRRNVISTARIGVFDTEVIDALAAGGVKWIAHNGAGYDEVDIARCIEKGIYVSYVPGVADDATATATLYLIISCLRNFSLAERSLRGHTWKAPVSARLHVSHDLTTRTLGIVGLGGIGLRLAHLARAFPMRVLYHSRSPRPSPEVPEWCTYVPVLKDLCAQADVLSLHVPFTQQTAGLIGEAEIRAMKPGSVLVNTARGKVVDEDAVIRALEDGHLSSVGLDVYPSEPHINPRLLAFPQAVLLPHVAGESGDTEVLREVRALESLSAFLKGDPEAGRDLVPEMKGMIP</sequence>